<dbReference type="CDD" id="cd03817">
    <property type="entry name" value="GT4_UGDG-like"/>
    <property type="match status" value="1"/>
</dbReference>
<dbReference type="RefSeq" id="WP_168932797.1">
    <property type="nucleotide sequence ID" value="NZ_JABAFX010000001.1"/>
</dbReference>
<name>A0A848CII6_9FIRM</name>
<dbReference type="AlphaFoldDB" id="A0A848CII6"/>
<dbReference type="InterPro" id="IPR028098">
    <property type="entry name" value="Glyco_trans_4-like_N"/>
</dbReference>
<evidence type="ECO:0000259" key="2">
    <source>
        <dbReference type="Pfam" id="PF13439"/>
    </source>
</evidence>
<dbReference type="EMBL" id="JABAFX010000001">
    <property type="protein sequence ID" value="NME55858.1"/>
    <property type="molecule type" value="Genomic_DNA"/>
</dbReference>
<dbReference type="GO" id="GO:0016758">
    <property type="term" value="F:hexosyltransferase activity"/>
    <property type="evidence" value="ECO:0007669"/>
    <property type="project" value="TreeGrafter"/>
</dbReference>
<dbReference type="Gene3D" id="3.40.50.2000">
    <property type="entry name" value="Glycogen Phosphorylase B"/>
    <property type="match status" value="2"/>
</dbReference>
<gene>
    <name evidence="3" type="ORF">HF855_00070</name>
</gene>
<sequence>MKILITTDWYRPVINGVVTSVLNLTEQLEKHGHEVKVLTLSRNCHSYKEENVIYAGSVGMGKIYPQARVKIPVVAREYMEELLAWKPDLIHSQCEFSTFFLAKRIAGELDIPIIHTYHTVYEDYTHYFSPQKAWGRSLVQMMTRKLSDQVDAMIAPSGKIERILESYRVSCPVNVVPSGIDTEKYRRRIDDGSREALRKQYGIKEDEIVLVYVGRMAKEKNIEELLWYQKSVQNNIKLVLVGDGPYRTTLEEKAKEYQVTDSVIFTGMVSPDEVARYYQIGDLFVSASTSETQGMTYDEALAGGVPLLCRKDDCLKEVVTEGKNGWQYENESMYLECIQKWKEFSEDEKRRMRNTAVRTADQFSKESFAKRVERVYLAALEERKRRNVYAA</sequence>
<evidence type="ECO:0000313" key="3">
    <source>
        <dbReference type="EMBL" id="NME55858.1"/>
    </source>
</evidence>
<comment type="caution">
    <text evidence="3">The sequence shown here is derived from an EMBL/GenBank/DDBJ whole genome shotgun (WGS) entry which is preliminary data.</text>
</comment>
<dbReference type="InterPro" id="IPR050194">
    <property type="entry name" value="Glycosyltransferase_grp1"/>
</dbReference>
<dbReference type="Proteomes" id="UP000580130">
    <property type="component" value="Unassembled WGS sequence"/>
</dbReference>
<protein>
    <submittedName>
        <fullName evidence="3">Glycosyltransferase family 4 protein</fullName>
    </submittedName>
</protein>
<keyword evidence="3" id="KW-0808">Transferase</keyword>
<dbReference type="InterPro" id="IPR001296">
    <property type="entry name" value="Glyco_trans_1"/>
</dbReference>
<dbReference type="PANTHER" id="PTHR45947">
    <property type="entry name" value="SULFOQUINOVOSYL TRANSFERASE SQD2"/>
    <property type="match status" value="1"/>
</dbReference>
<feature type="domain" description="Glycosyltransferase subfamily 4-like N-terminal" evidence="2">
    <location>
        <begin position="14"/>
        <end position="184"/>
    </location>
</feature>
<reference evidence="3 4" key="1">
    <citation type="submission" date="2020-04" db="EMBL/GenBank/DDBJ databases">
        <authorList>
            <person name="Hitch T.C.A."/>
            <person name="Wylensek D."/>
            <person name="Clavel T."/>
        </authorList>
    </citation>
    <scope>NUCLEOTIDE SEQUENCE [LARGE SCALE GENOMIC DNA]</scope>
    <source>
        <strain evidence="3 4">BSM-383-APC-5F</strain>
    </source>
</reference>
<feature type="domain" description="Glycosyl transferase family 1" evidence="1">
    <location>
        <begin position="194"/>
        <end position="352"/>
    </location>
</feature>
<dbReference type="Pfam" id="PF00534">
    <property type="entry name" value="Glycos_transf_1"/>
    <property type="match status" value="1"/>
</dbReference>
<dbReference type="Pfam" id="PF13439">
    <property type="entry name" value="Glyco_transf_4"/>
    <property type="match status" value="1"/>
</dbReference>
<organism evidence="3 4">
    <name type="scientific">Dorea formicigenerans</name>
    <dbReference type="NCBI Taxonomy" id="39486"/>
    <lineage>
        <taxon>Bacteria</taxon>
        <taxon>Bacillati</taxon>
        <taxon>Bacillota</taxon>
        <taxon>Clostridia</taxon>
        <taxon>Lachnospirales</taxon>
        <taxon>Lachnospiraceae</taxon>
        <taxon>Dorea</taxon>
    </lineage>
</organism>
<evidence type="ECO:0000259" key="1">
    <source>
        <dbReference type="Pfam" id="PF00534"/>
    </source>
</evidence>
<evidence type="ECO:0000313" key="4">
    <source>
        <dbReference type="Proteomes" id="UP000580130"/>
    </source>
</evidence>
<dbReference type="SUPFAM" id="SSF53756">
    <property type="entry name" value="UDP-Glycosyltransferase/glycogen phosphorylase"/>
    <property type="match status" value="1"/>
</dbReference>
<dbReference type="PANTHER" id="PTHR45947:SF3">
    <property type="entry name" value="SULFOQUINOVOSYL TRANSFERASE SQD2"/>
    <property type="match status" value="1"/>
</dbReference>
<proteinExistence type="predicted"/>
<accession>A0A848CII6</accession>